<dbReference type="PROSITE" id="PS50297">
    <property type="entry name" value="ANK_REP_REGION"/>
    <property type="match status" value="1"/>
</dbReference>
<comment type="caution">
    <text evidence="1">The sequence shown here is derived from an EMBL/GenBank/DDBJ whole genome shotgun (WGS) entry which is preliminary data.</text>
</comment>
<dbReference type="EMBL" id="AUZY01000258">
    <property type="protein sequence ID" value="EQD79170.1"/>
    <property type="molecule type" value="Genomic_DNA"/>
</dbReference>
<dbReference type="InterPro" id="IPR002110">
    <property type="entry name" value="Ankyrin_rpt"/>
</dbReference>
<dbReference type="Gene3D" id="1.25.40.20">
    <property type="entry name" value="Ankyrin repeat-containing domain"/>
    <property type="match status" value="1"/>
</dbReference>
<evidence type="ECO:0000313" key="1">
    <source>
        <dbReference type="EMBL" id="EQD79170.1"/>
    </source>
</evidence>
<feature type="non-terminal residue" evidence="1">
    <location>
        <position position="51"/>
    </location>
</feature>
<dbReference type="PROSITE" id="PS50088">
    <property type="entry name" value="ANK_REPEAT"/>
    <property type="match status" value="1"/>
</dbReference>
<dbReference type="AlphaFoldDB" id="T1DAK3"/>
<reference evidence="1" key="1">
    <citation type="submission" date="2013-08" db="EMBL/GenBank/DDBJ databases">
        <authorList>
            <person name="Mendez C."/>
            <person name="Richter M."/>
            <person name="Ferrer M."/>
            <person name="Sanchez J."/>
        </authorList>
    </citation>
    <scope>NUCLEOTIDE SEQUENCE</scope>
</reference>
<dbReference type="Pfam" id="PF00023">
    <property type="entry name" value="Ank"/>
    <property type="match status" value="1"/>
</dbReference>
<proteinExistence type="predicted"/>
<reference evidence="1" key="2">
    <citation type="journal article" date="2014" name="ISME J.">
        <title>Microbial stratification in low pH oxic and suboxic macroscopic growths along an acid mine drainage.</title>
        <authorList>
            <person name="Mendez-Garcia C."/>
            <person name="Mesa V."/>
            <person name="Sprenger R.R."/>
            <person name="Richter M."/>
            <person name="Diez M.S."/>
            <person name="Solano J."/>
            <person name="Bargiela R."/>
            <person name="Golyshina O.V."/>
            <person name="Manteca A."/>
            <person name="Ramos J.L."/>
            <person name="Gallego J.R."/>
            <person name="Llorente I."/>
            <person name="Martins Dos Santos V.A."/>
            <person name="Jensen O.N."/>
            <person name="Pelaez A.I."/>
            <person name="Sanchez J."/>
            <person name="Ferrer M."/>
        </authorList>
    </citation>
    <scope>NUCLEOTIDE SEQUENCE</scope>
</reference>
<dbReference type="SUPFAM" id="SSF48403">
    <property type="entry name" value="Ankyrin repeat"/>
    <property type="match status" value="1"/>
</dbReference>
<dbReference type="InterPro" id="IPR036770">
    <property type="entry name" value="Ankyrin_rpt-contain_sf"/>
</dbReference>
<organism evidence="1">
    <name type="scientific">mine drainage metagenome</name>
    <dbReference type="NCBI Taxonomy" id="410659"/>
    <lineage>
        <taxon>unclassified sequences</taxon>
        <taxon>metagenomes</taxon>
        <taxon>ecological metagenomes</taxon>
    </lineage>
</organism>
<gene>
    <name evidence="1" type="ORF">B1B_00336</name>
</gene>
<name>T1DAK3_9ZZZZ</name>
<protein>
    <submittedName>
        <fullName evidence="1">Ankyrin containing protein</fullName>
    </submittedName>
</protein>
<sequence>MNHEDYQRTIRTAAGNGELEVVKTLLSGGADIHADDDYALRWSAENGHLEV</sequence>
<accession>T1DAK3</accession>